<feature type="region of interest" description="Disordered" evidence="1">
    <location>
        <begin position="58"/>
        <end position="246"/>
    </location>
</feature>
<evidence type="ECO:0000256" key="1">
    <source>
        <dbReference type="SAM" id="MobiDB-lite"/>
    </source>
</evidence>
<feature type="compositionally biased region" description="Basic and acidic residues" evidence="1">
    <location>
        <begin position="73"/>
        <end position="90"/>
    </location>
</feature>
<reference evidence="2" key="1">
    <citation type="submission" date="2025-08" db="UniProtKB">
        <authorList>
            <consortium name="Ensembl"/>
        </authorList>
    </citation>
    <scope>IDENTIFICATION</scope>
</reference>
<feature type="compositionally biased region" description="Basic residues" evidence="1">
    <location>
        <begin position="126"/>
        <end position="137"/>
    </location>
</feature>
<feature type="compositionally biased region" description="Basic and acidic residues" evidence="1">
    <location>
        <begin position="217"/>
        <end position="230"/>
    </location>
</feature>
<dbReference type="AlphaFoldDB" id="A0A8C4QU94"/>
<keyword evidence="3" id="KW-1185">Reference proteome</keyword>
<feature type="compositionally biased region" description="Basic and acidic residues" evidence="1">
    <location>
        <begin position="96"/>
        <end position="124"/>
    </location>
</feature>
<accession>A0A8C4QU94</accession>
<name>A0A8C4QU94_EPTBU</name>
<evidence type="ECO:0000313" key="2">
    <source>
        <dbReference type="Ensembl" id="ENSEBUP00000019944.1"/>
    </source>
</evidence>
<reference evidence="2" key="2">
    <citation type="submission" date="2025-09" db="UniProtKB">
        <authorList>
            <consortium name="Ensembl"/>
        </authorList>
    </citation>
    <scope>IDENTIFICATION</scope>
</reference>
<evidence type="ECO:0000313" key="3">
    <source>
        <dbReference type="Proteomes" id="UP000694388"/>
    </source>
</evidence>
<organism evidence="2 3">
    <name type="scientific">Eptatretus burgeri</name>
    <name type="common">Inshore hagfish</name>
    <dbReference type="NCBI Taxonomy" id="7764"/>
    <lineage>
        <taxon>Eukaryota</taxon>
        <taxon>Metazoa</taxon>
        <taxon>Chordata</taxon>
        <taxon>Craniata</taxon>
        <taxon>Vertebrata</taxon>
        <taxon>Cyclostomata</taxon>
        <taxon>Myxini</taxon>
        <taxon>Myxiniformes</taxon>
        <taxon>Myxinidae</taxon>
        <taxon>Eptatretinae</taxon>
        <taxon>Eptatretus</taxon>
    </lineage>
</organism>
<feature type="compositionally biased region" description="Basic and acidic residues" evidence="1">
    <location>
        <begin position="258"/>
        <end position="270"/>
    </location>
</feature>
<feature type="region of interest" description="Disordered" evidence="1">
    <location>
        <begin position="258"/>
        <end position="307"/>
    </location>
</feature>
<dbReference type="Ensembl" id="ENSEBUT00000020520.1">
    <property type="protein sequence ID" value="ENSEBUP00000019944.1"/>
    <property type="gene ID" value="ENSEBUG00000012390.1"/>
</dbReference>
<feature type="compositionally biased region" description="Basic and acidic residues" evidence="1">
    <location>
        <begin position="290"/>
        <end position="300"/>
    </location>
</feature>
<feature type="compositionally biased region" description="Acidic residues" evidence="1">
    <location>
        <begin position="201"/>
        <end position="215"/>
    </location>
</feature>
<feature type="compositionally biased region" description="Polar residues" evidence="1">
    <location>
        <begin position="176"/>
        <end position="192"/>
    </location>
</feature>
<sequence length="329" mass="38486">MSPKKRAHIGRYSNASKKKKACIQEADSSAYDFEEQSLIQEDSTRSLEGLLLEEKRHKLEKRRRSQQIARQTEPQENRMERLQKNKERQRIARQTESQEKRTERLQKNKERQRIARQNETEVQRQQRLKKNRNRRATSRLQTICHEVPESNNGSIEQDRQQHSVQQTRTSERKQNHTQNNSSNKGLHNTAAQPPSPAADCGNDEDEDEGDDEMDGFEILRIKIEDLKSDGPEDEGPEDGMVKTRNIEPGSLVFMGLKEGARLMKKQDRAGRVTSTKETNEQKKRRWRRPRNTENSKETRRAQKSSLHQEFLHALQQNINTDEKPSSEDE</sequence>
<feature type="region of interest" description="Disordered" evidence="1">
    <location>
        <begin position="1"/>
        <end position="21"/>
    </location>
</feature>
<protein>
    <submittedName>
        <fullName evidence="2">Uncharacterized protein</fullName>
    </submittedName>
</protein>
<proteinExistence type="predicted"/>
<dbReference type="Proteomes" id="UP000694388">
    <property type="component" value="Unplaced"/>
</dbReference>